<keyword evidence="3" id="KW-0378">Hydrolase</keyword>
<keyword evidence="1" id="KW-0645">Protease</keyword>
<sequence length="120" mass="13770">MIKIDEELLDFISHAAKNTHPNEFAAFLREEKEIISEVIFSPFSIFGRNSSTISHFSLPIDVSIVGTVHSHPSANGSPSREDLNFFLRYGKVHIIICYPYNRNDLFFYSREGENLAYELV</sequence>
<keyword evidence="2" id="KW-0479">Metal-binding</keyword>
<proteinExistence type="predicted"/>
<evidence type="ECO:0000313" key="7">
    <source>
        <dbReference type="EMBL" id="KYC53962.1"/>
    </source>
</evidence>
<dbReference type="CDD" id="cd08072">
    <property type="entry name" value="MPN_archaeal"/>
    <property type="match status" value="1"/>
</dbReference>
<reference evidence="7 9" key="1">
    <citation type="journal article" date="2016" name="ISME J.">
        <title>Chasing the elusive Euryarchaeota class WSA2: genomes reveal a uniquely fastidious methyl-reducing methanogen.</title>
        <authorList>
            <person name="Nobu M.K."/>
            <person name="Narihiro T."/>
            <person name="Kuroda K."/>
            <person name="Mei R."/>
            <person name="Liu W.T."/>
        </authorList>
    </citation>
    <scope>NUCLEOTIDE SEQUENCE [LARGE SCALE GENOMIC DNA]</scope>
    <source>
        <strain evidence="7">ADurb1013_Bin02101</strain>
        <strain evidence="8">ADurb1213_Bin02801</strain>
    </source>
</reference>
<accession>A0A150JEJ5</accession>
<dbReference type="EMBL" id="LNJE01000020">
    <property type="protein sequence ID" value="KYC56411.1"/>
    <property type="molecule type" value="Genomic_DNA"/>
</dbReference>
<keyword evidence="5" id="KW-0482">Metalloprotease</keyword>
<dbReference type="Gene3D" id="3.40.140.10">
    <property type="entry name" value="Cytidine Deaminase, domain 2"/>
    <property type="match status" value="1"/>
</dbReference>
<dbReference type="Pfam" id="PF14464">
    <property type="entry name" value="Prok-JAB"/>
    <property type="match status" value="1"/>
</dbReference>
<evidence type="ECO:0000259" key="6">
    <source>
        <dbReference type="Pfam" id="PF14464"/>
    </source>
</evidence>
<protein>
    <recommendedName>
        <fullName evidence="6">JAB domain-containing protein</fullName>
    </recommendedName>
</protein>
<dbReference type="EMBL" id="LNJB01000020">
    <property type="protein sequence ID" value="KYC53962.1"/>
    <property type="molecule type" value="Genomic_DNA"/>
</dbReference>
<evidence type="ECO:0000256" key="4">
    <source>
        <dbReference type="ARBA" id="ARBA00022833"/>
    </source>
</evidence>
<dbReference type="GO" id="GO:0046872">
    <property type="term" value="F:metal ion binding"/>
    <property type="evidence" value="ECO:0007669"/>
    <property type="project" value="UniProtKB-KW"/>
</dbReference>
<evidence type="ECO:0000313" key="8">
    <source>
        <dbReference type="EMBL" id="KYC56411.1"/>
    </source>
</evidence>
<evidence type="ECO:0000256" key="2">
    <source>
        <dbReference type="ARBA" id="ARBA00022723"/>
    </source>
</evidence>
<name>A0A150JEJ5_9EURY</name>
<dbReference type="Proteomes" id="UP000092420">
    <property type="component" value="Unassembled WGS sequence"/>
</dbReference>
<organism evidence="7 9">
    <name type="scientific">Candidatus Methanofastidiosum methylothiophilum</name>
    <dbReference type="NCBI Taxonomy" id="1705564"/>
    <lineage>
        <taxon>Archaea</taxon>
        <taxon>Methanobacteriati</taxon>
        <taxon>Methanobacteriota</taxon>
        <taxon>Stenosarchaea group</taxon>
        <taxon>Candidatus Methanofastidiosia</taxon>
        <taxon>Candidatus Methanofastidiosales</taxon>
        <taxon>Candidatus Methanofastidiosaceae</taxon>
        <taxon>Candidatus Methanofastidiosum</taxon>
    </lineage>
</organism>
<accession>A0A150JGU6</accession>
<dbReference type="AlphaFoldDB" id="A0A150JEJ5"/>
<evidence type="ECO:0000256" key="1">
    <source>
        <dbReference type="ARBA" id="ARBA00022670"/>
    </source>
</evidence>
<accession>A0A150J9N4</accession>
<dbReference type="GO" id="GO:0006508">
    <property type="term" value="P:proteolysis"/>
    <property type="evidence" value="ECO:0007669"/>
    <property type="project" value="UniProtKB-KW"/>
</dbReference>
<dbReference type="GO" id="GO:0008237">
    <property type="term" value="F:metallopeptidase activity"/>
    <property type="evidence" value="ECO:0007669"/>
    <property type="project" value="UniProtKB-KW"/>
</dbReference>
<feature type="domain" description="JAB" evidence="6">
    <location>
        <begin position="6"/>
        <end position="101"/>
    </location>
</feature>
<evidence type="ECO:0000313" key="9">
    <source>
        <dbReference type="Proteomes" id="UP000092420"/>
    </source>
</evidence>
<keyword evidence="4" id="KW-0862">Zinc</keyword>
<evidence type="ECO:0000256" key="5">
    <source>
        <dbReference type="ARBA" id="ARBA00023049"/>
    </source>
</evidence>
<evidence type="ECO:0000256" key="3">
    <source>
        <dbReference type="ARBA" id="ARBA00022801"/>
    </source>
</evidence>
<gene>
    <name evidence="7" type="ORF">AN188_01318</name>
    <name evidence="8" type="ORF">APG09_01392</name>
</gene>
<dbReference type="InterPro" id="IPR028090">
    <property type="entry name" value="JAB_dom_prok"/>
</dbReference>
<comment type="caution">
    <text evidence="7">The sequence shown here is derived from an EMBL/GenBank/DDBJ whole genome shotgun (WGS) entry which is preliminary data.</text>
</comment>
<dbReference type="SUPFAM" id="SSF102712">
    <property type="entry name" value="JAB1/MPN domain"/>
    <property type="match status" value="1"/>
</dbReference>